<keyword evidence="2" id="KW-1185">Reference proteome</keyword>
<evidence type="ECO:0008006" key="3">
    <source>
        <dbReference type="Google" id="ProtNLM"/>
    </source>
</evidence>
<dbReference type="Proteomes" id="UP001470230">
    <property type="component" value="Unassembled WGS sequence"/>
</dbReference>
<proteinExistence type="predicted"/>
<gene>
    <name evidence="1" type="ORF">M9Y10_011624</name>
</gene>
<reference evidence="1 2" key="1">
    <citation type="submission" date="2024-04" db="EMBL/GenBank/DDBJ databases">
        <title>Tritrichomonas musculus Genome.</title>
        <authorList>
            <person name="Alves-Ferreira E."/>
            <person name="Grigg M."/>
            <person name="Lorenzi H."/>
            <person name="Galac M."/>
        </authorList>
    </citation>
    <scope>NUCLEOTIDE SEQUENCE [LARGE SCALE GENOMIC DNA]</scope>
    <source>
        <strain evidence="1 2">EAF2021</strain>
    </source>
</reference>
<evidence type="ECO:0000313" key="1">
    <source>
        <dbReference type="EMBL" id="KAK8863931.1"/>
    </source>
</evidence>
<comment type="caution">
    <text evidence="1">The sequence shown here is derived from an EMBL/GenBank/DDBJ whole genome shotgun (WGS) entry which is preliminary data.</text>
</comment>
<sequence length="160" mass="18699">MLFSYNYSFVYDPNLTTPYKIIFPKEVYKKIYILLNNKSAEPTLNQFAFVLFYRFASFHNKTISRNKFSLMNPYNDLYDIFNCFSGYLMYVKGEGSFRFNNQNVSPFAWLHPFFYDIVTKTDSIGLDATFRLLKPFKVCISQCIIQNTGVPLGILVADSK</sequence>
<dbReference type="EMBL" id="JAPFFF010000017">
    <property type="protein sequence ID" value="KAK8863931.1"/>
    <property type="molecule type" value="Genomic_DNA"/>
</dbReference>
<name>A0ABR2IL23_9EUKA</name>
<organism evidence="1 2">
    <name type="scientific">Tritrichomonas musculus</name>
    <dbReference type="NCBI Taxonomy" id="1915356"/>
    <lineage>
        <taxon>Eukaryota</taxon>
        <taxon>Metamonada</taxon>
        <taxon>Parabasalia</taxon>
        <taxon>Tritrichomonadida</taxon>
        <taxon>Tritrichomonadidae</taxon>
        <taxon>Tritrichomonas</taxon>
    </lineage>
</organism>
<accession>A0ABR2IL23</accession>
<evidence type="ECO:0000313" key="2">
    <source>
        <dbReference type="Proteomes" id="UP001470230"/>
    </source>
</evidence>
<protein>
    <recommendedName>
        <fullName evidence="3">Initiator binding domain-containing protein</fullName>
    </recommendedName>
</protein>